<dbReference type="HOGENOM" id="CLU_185100_0_0_7"/>
<dbReference type="eggNOG" id="ENOG50331TB">
    <property type="taxonomic scope" value="Bacteria"/>
</dbReference>
<dbReference type="STRING" id="338963.Pcar_1309"/>
<dbReference type="InterPro" id="IPR047766">
    <property type="entry name" value="PxxKW_fam"/>
</dbReference>
<dbReference type="Pfam" id="PF20657">
    <property type="entry name" value="DUF6811"/>
    <property type="match status" value="1"/>
</dbReference>
<dbReference type="NCBIfam" id="NF038144">
    <property type="entry name" value="PxxKW"/>
    <property type="match status" value="1"/>
</dbReference>
<dbReference type="AlphaFoldDB" id="Q3A4Z9"/>
<evidence type="ECO:0000313" key="2">
    <source>
        <dbReference type="Proteomes" id="UP000002534"/>
    </source>
</evidence>
<keyword evidence="2" id="KW-1185">Reference proteome</keyword>
<protein>
    <submittedName>
        <fullName evidence="1">Uncharacterized protein</fullName>
    </submittedName>
</protein>
<dbReference type="Proteomes" id="UP000002534">
    <property type="component" value="Chromosome"/>
</dbReference>
<dbReference type="RefSeq" id="WP_011341033.1">
    <property type="nucleotide sequence ID" value="NC_007498.2"/>
</dbReference>
<dbReference type="KEGG" id="pca:Pcar_1309"/>
<evidence type="ECO:0000313" key="1">
    <source>
        <dbReference type="EMBL" id="ABA88558.1"/>
    </source>
</evidence>
<proteinExistence type="predicted"/>
<name>Q3A4Z9_SYNC1</name>
<reference evidence="1 2" key="2">
    <citation type="journal article" date="2012" name="BMC Genomics">
        <title>The genome of Pelobacter carbinolicus reveals surprising metabolic capabilities and physiological features.</title>
        <authorList>
            <person name="Aklujkar M."/>
            <person name="Haveman S.A."/>
            <person name="Didonato R.Jr."/>
            <person name="Chertkov O."/>
            <person name="Han C.S."/>
            <person name="Land M.L."/>
            <person name="Brown P."/>
            <person name="Lovley D.R."/>
        </authorList>
    </citation>
    <scope>NUCLEOTIDE SEQUENCE [LARGE SCALE GENOMIC DNA]</scope>
    <source>
        <strain evidence="2">DSM 2380 / NBRC 103641 / GraBd1</strain>
    </source>
</reference>
<reference evidence="2" key="1">
    <citation type="submission" date="2005-10" db="EMBL/GenBank/DDBJ databases">
        <title>Complete sequence of Pelobacter carbinolicus DSM 2380.</title>
        <authorList>
            <person name="Copeland A."/>
            <person name="Lucas S."/>
            <person name="Lapidus A."/>
            <person name="Barry K."/>
            <person name="Detter J.C."/>
            <person name="Glavina T."/>
            <person name="Hammon N."/>
            <person name="Israni S."/>
            <person name="Pitluck S."/>
            <person name="Chertkov O."/>
            <person name="Schmutz J."/>
            <person name="Larimer F."/>
            <person name="Land M."/>
            <person name="Kyrpides N."/>
            <person name="Ivanova N."/>
            <person name="Richardson P."/>
        </authorList>
    </citation>
    <scope>NUCLEOTIDE SEQUENCE [LARGE SCALE GENOMIC DNA]</scope>
    <source>
        <strain evidence="2">DSM 2380 / NBRC 103641 / GraBd1</strain>
    </source>
</reference>
<sequence length="94" mass="10160">MKCETILPGTECTFWTKNGCIFEGNSCQPVVEACEGCDRIVESSIGPVCSAYPAPERKWAQGLCNLASHKKVEIQSNAQKVNPLKASKKASKGK</sequence>
<gene>
    <name evidence="1" type="ordered locus">Pcar_1309</name>
</gene>
<organism evidence="1 2">
    <name type="scientific">Syntrophotalea carbinolica (strain DSM 2380 / NBRC 103641 / GraBd1)</name>
    <name type="common">Pelobacter carbinolicus</name>
    <dbReference type="NCBI Taxonomy" id="338963"/>
    <lineage>
        <taxon>Bacteria</taxon>
        <taxon>Pseudomonadati</taxon>
        <taxon>Thermodesulfobacteriota</taxon>
        <taxon>Desulfuromonadia</taxon>
        <taxon>Desulfuromonadales</taxon>
        <taxon>Syntrophotaleaceae</taxon>
        <taxon>Syntrophotalea</taxon>
    </lineage>
</organism>
<dbReference type="OrthoDB" id="5387471at2"/>
<dbReference type="EMBL" id="CP000142">
    <property type="protein sequence ID" value="ABA88558.1"/>
    <property type="molecule type" value="Genomic_DNA"/>
</dbReference>
<accession>Q3A4Z9</accession>